<keyword evidence="2" id="KW-0418">Kinase</keyword>
<dbReference type="Proteomes" id="UP000269331">
    <property type="component" value="Chromosome"/>
</dbReference>
<keyword evidence="1" id="KW-0812">Transmembrane</keyword>
<evidence type="ECO:0000313" key="3">
    <source>
        <dbReference type="Proteomes" id="UP000269331"/>
    </source>
</evidence>
<dbReference type="EMBL" id="AP018400">
    <property type="protein sequence ID" value="BBA92728.1"/>
    <property type="molecule type" value="Genomic_DNA"/>
</dbReference>
<evidence type="ECO:0000313" key="2">
    <source>
        <dbReference type="EMBL" id="BBA92728.1"/>
    </source>
</evidence>
<dbReference type="GO" id="GO:0016301">
    <property type="term" value="F:kinase activity"/>
    <property type="evidence" value="ECO:0007669"/>
    <property type="project" value="UniProtKB-KW"/>
</dbReference>
<feature type="transmembrane region" description="Helical" evidence="1">
    <location>
        <begin position="6"/>
        <end position="25"/>
    </location>
</feature>
<dbReference type="AlphaFoldDB" id="A0A2Z5U3U1"/>
<gene>
    <name evidence="2" type="ORF">SR187_5615</name>
</gene>
<evidence type="ECO:0000256" key="1">
    <source>
        <dbReference type="SAM" id="Phobius"/>
    </source>
</evidence>
<dbReference type="KEGG" id="srq:SR187_5615"/>
<reference evidence="2 3" key="1">
    <citation type="journal article" date="2018" name="Genome Biol. Evol.">
        <title>Complete Genome Sequence of Streptococcus ruminantium sp. nov. GUT-187T (=DSM 104980T =JCM 31869T), the Type Strain of S. ruminantium, and Comparison with Genome Sequences of Streptococcus suis Strains.</title>
        <authorList>
            <person name="Tohya M."/>
            <person name="Sekizaki T."/>
            <person name="Miyoshi-Akiyama T."/>
        </authorList>
    </citation>
    <scope>NUCLEOTIDE SEQUENCE [LARGE SCALE GENOMIC DNA]</scope>
    <source>
        <strain evidence="2 3">GUT187T</strain>
    </source>
</reference>
<organism evidence="2 3">
    <name type="scientific">Streptococcus ruminantium</name>
    <dbReference type="NCBI Taxonomy" id="1917441"/>
    <lineage>
        <taxon>Bacteria</taxon>
        <taxon>Bacillati</taxon>
        <taxon>Bacillota</taxon>
        <taxon>Bacilli</taxon>
        <taxon>Lactobacillales</taxon>
        <taxon>Streptococcaceae</taxon>
        <taxon>Streptococcus</taxon>
    </lineage>
</organism>
<keyword evidence="1" id="KW-1133">Transmembrane helix</keyword>
<accession>A0A2Z5U3U1</accession>
<name>A0A2Z5U3U1_9STRE</name>
<proteinExistence type="predicted"/>
<keyword evidence="2" id="KW-0675">Receptor</keyword>
<sequence>MAFRTSFGFCCITNSFCVIYLSLLCNRFPKMSSVLLRYIKQKVHRVSPTLPPRFNRLRYSISRRYLSKYLTTSVLAYFKQHSSSLNTPQIFSYRWKTIVSKTSPK</sequence>
<protein>
    <submittedName>
        <fullName evidence="2">Cysteine-rich receptor-like protein kinase 10</fullName>
    </submittedName>
</protein>
<keyword evidence="2" id="KW-0808">Transferase</keyword>
<keyword evidence="1" id="KW-0472">Membrane</keyword>